<evidence type="ECO:0000313" key="2">
    <source>
        <dbReference type="EMBL" id="EGY14020.1"/>
    </source>
</evidence>
<evidence type="ECO:0000256" key="1">
    <source>
        <dbReference type="SAM" id="MobiDB-lite"/>
    </source>
</evidence>
<dbReference type="KEGG" id="vda:VDAG_00702"/>
<evidence type="ECO:0000313" key="3">
    <source>
        <dbReference type="Proteomes" id="UP000001611"/>
    </source>
</evidence>
<accession>G2WQR0</accession>
<reference evidence="2 3" key="1">
    <citation type="submission" date="2008-03" db="EMBL/GenBank/DDBJ databases">
        <title>The Genome Sequence of Verticillium dahliae VdLs.17.</title>
        <authorList>
            <consortium name="The Broad Institute Genome Sequencing Platform"/>
            <person name="Ma L.-J.J."/>
            <person name="Klosterman S.J."/>
            <person name="Subbarao K."/>
            <person name="Dobinson K."/>
            <person name="Veronese P."/>
            <person name="Kang S."/>
            <person name="Gold S.E."/>
            <person name="Young S."/>
            <person name="Jaffe D."/>
            <person name="Gnerre S."/>
            <person name="Berlin A."/>
            <person name="Heiman D."/>
            <person name="Hepburn T."/>
            <person name="Sykes S."/>
            <person name="Alvarado L."/>
            <person name="Kodira C.D."/>
            <person name="Lander E."/>
            <person name="Galagan J."/>
            <person name="Nusbaum C."/>
            <person name="Birren B."/>
        </authorList>
    </citation>
    <scope>NUCLEOTIDE SEQUENCE [LARGE SCALE GENOMIC DNA]</scope>
    <source>
        <strain evidence="3">VdLs.17 / ATCC MYA-4575 / FGSC 10137</strain>
    </source>
</reference>
<protein>
    <submittedName>
        <fullName evidence="2">Uncharacterized protein</fullName>
    </submittedName>
</protein>
<dbReference type="GeneID" id="20702165"/>
<proteinExistence type="predicted"/>
<feature type="region of interest" description="Disordered" evidence="1">
    <location>
        <begin position="1"/>
        <end position="35"/>
    </location>
</feature>
<dbReference type="EMBL" id="DS572695">
    <property type="protein sequence ID" value="EGY14020.1"/>
    <property type="molecule type" value="Genomic_DNA"/>
</dbReference>
<organism evidence="2 3">
    <name type="scientific">Verticillium dahliae (strain VdLs.17 / ATCC MYA-4575 / FGSC 10137)</name>
    <name type="common">Verticillium wilt</name>
    <dbReference type="NCBI Taxonomy" id="498257"/>
    <lineage>
        <taxon>Eukaryota</taxon>
        <taxon>Fungi</taxon>
        <taxon>Dikarya</taxon>
        <taxon>Ascomycota</taxon>
        <taxon>Pezizomycotina</taxon>
        <taxon>Sordariomycetes</taxon>
        <taxon>Hypocreomycetidae</taxon>
        <taxon>Glomerellales</taxon>
        <taxon>Plectosphaerellaceae</taxon>
        <taxon>Verticillium</taxon>
    </lineage>
</organism>
<sequence>MNGGQQRTVPDRKCDEGGVQGLGWTELGKGRKSMM</sequence>
<dbReference type="Proteomes" id="UP000001611">
    <property type="component" value="Chromosome 2"/>
</dbReference>
<keyword evidence="3" id="KW-1185">Reference proteome</keyword>
<gene>
    <name evidence="2" type="ORF">VDAG_00702</name>
</gene>
<dbReference type="HOGENOM" id="CLU_3368807_0_0_1"/>
<name>G2WQR0_VERDV</name>
<dbReference type="InParanoid" id="G2WQR0"/>
<dbReference type="AlphaFoldDB" id="G2WQR0"/>
<dbReference type="RefSeq" id="XP_009650374.1">
    <property type="nucleotide sequence ID" value="XM_009652079.1"/>
</dbReference>